<dbReference type="OrthoDB" id="1164322at2"/>
<reference evidence="2" key="1">
    <citation type="submission" date="2016-10" db="EMBL/GenBank/DDBJ databases">
        <authorList>
            <person name="Varghese N."/>
            <person name="Submissions S."/>
        </authorList>
    </citation>
    <scope>NUCLEOTIDE SEQUENCE [LARGE SCALE GENOMIC DNA]</scope>
    <source>
        <strain evidence="2">CGMCC 1.8704</strain>
    </source>
</reference>
<sequence length="67" mass="7005">MLKNILNLEGAQRLTINEQKLIKGGLKDLAFDDGGACKKCCWAGTNNCSTGVEGGTSCVAGAELRDC</sequence>
<dbReference type="Proteomes" id="UP000198657">
    <property type="component" value="Unassembled WGS sequence"/>
</dbReference>
<gene>
    <name evidence="1" type="ORF">SAMN04487942_2942</name>
</gene>
<name>A0A1H8Q8D2_9FLAO</name>
<dbReference type="AlphaFoldDB" id="A0A1H8Q8D2"/>
<proteinExistence type="predicted"/>
<organism evidence="1 2">
    <name type="scientific">Flavobacterium sinopsychrotolerans</name>
    <dbReference type="NCBI Taxonomy" id="604089"/>
    <lineage>
        <taxon>Bacteria</taxon>
        <taxon>Pseudomonadati</taxon>
        <taxon>Bacteroidota</taxon>
        <taxon>Flavobacteriia</taxon>
        <taxon>Flavobacteriales</taxon>
        <taxon>Flavobacteriaceae</taxon>
        <taxon>Flavobacterium</taxon>
    </lineage>
</organism>
<evidence type="ECO:0000313" key="1">
    <source>
        <dbReference type="EMBL" id="SEO50194.1"/>
    </source>
</evidence>
<keyword evidence="2" id="KW-1185">Reference proteome</keyword>
<dbReference type="EMBL" id="FODN01000007">
    <property type="protein sequence ID" value="SEO50194.1"/>
    <property type="molecule type" value="Genomic_DNA"/>
</dbReference>
<accession>A0A1H8Q8D2</accession>
<dbReference type="RefSeq" id="WP_091172765.1">
    <property type="nucleotide sequence ID" value="NZ_CBCSFM010000004.1"/>
</dbReference>
<dbReference type="STRING" id="604089.SAMN04487942_2942"/>
<evidence type="ECO:0000313" key="2">
    <source>
        <dbReference type="Proteomes" id="UP000198657"/>
    </source>
</evidence>
<protein>
    <submittedName>
        <fullName evidence="1">Uncharacterized protein</fullName>
    </submittedName>
</protein>